<feature type="compositionally biased region" description="Polar residues" evidence="1">
    <location>
        <begin position="26"/>
        <end position="38"/>
    </location>
</feature>
<evidence type="ECO:0000256" key="1">
    <source>
        <dbReference type="SAM" id="MobiDB-lite"/>
    </source>
</evidence>
<sequence>MKFYLRFFGVVVGLLVSSGTTFGYSPADATSRSDTTRPNRTRSRSAYERPAPMIMPGMSLDSNFRSLPQQDPAVQRVVPAWLKAKITGKPTYVVNGKVATAAQLRGLQQRQVVSMKILPGDDASKLYGKNASQGVVLITTEAGLAPKR</sequence>
<proteinExistence type="predicted"/>
<dbReference type="EMBL" id="QXED01000004">
    <property type="protein sequence ID" value="RIV22208.1"/>
    <property type="molecule type" value="Genomic_DNA"/>
</dbReference>
<dbReference type="RefSeq" id="WP_119668392.1">
    <property type="nucleotide sequence ID" value="NZ_QXED01000004.1"/>
</dbReference>
<dbReference type="InterPro" id="IPR037066">
    <property type="entry name" value="Plug_dom_sf"/>
</dbReference>
<evidence type="ECO:0000313" key="4">
    <source>
        <dbReference type="Proteomes" id="UP000283523"/>
    </source>
</evidence>
<feature type="chain" id="PRO_5019150532" description="TonB-dependent receptor plug domain-containing protein" evidence="2">
    <location>
        <begin position="24"/>
        <end position="148"/>
    </location>
</feature>
<reference evidence="3 4" key="1">
    <citation type="submission" date="2018-08" db="EMBL/GenBank/DDBJ databases">
        <title>Fibrisoma montanum sp. nov., isolated from Danxia mountain soil.</title>
        <authorList>
            <person name="Huang Y."/>
        </authorList>
    </citation>
    <scope>NUCLEOTIDE SEQUENCE [LARGE SCALE GENOMIC DNA]</scope>
    <source>
        <strain evidence="3 4">HYT19</strain>
    </source>
</reference>
<protein>
    <recommendedName>
        <fullName evidence="5">TonB-dependent receptor plug domain-containing protein</fullName>
    </recommendedName>
</protein>
<organism evidence="3 4">
    <name type="scientific">Fibrisoma montanum</name>
    <dbReference type="NCBI Taxonomy" id="2305895"/>
    <lineage>
        <taxon>Bacteria</taxon>
        <taxon>Pseudomonadati</taxon>
        <taxon>Bacteroidota</taxon>
        <taxon>Cytophagia</taxon>
        <taxon>Cytophagales</taxon>
        <taxon>Spirosomataceae</taxon>
        <taxon>Fibrisoma</taxon>
    </lineage>
</organism>
<evidence type="ECO:0000313" key="3">
    <source>
        <dbReference type="EMBL" id="RIV22208.1"/>
    </source>
</evidence>
<name>A0A418M7V1_9BACT</name>
<gene>
    <name evidence="3" type="ORF">DYU11_14315</name>
</gene>
<keyword evidence="2" id="KW-0732">Signal</keyword>
<dbReference type="Proteomes" id="UP000283523">
    <property type="component" value="Unassembled WGS sequence"/>
</dbReference>
<comment type="caution">
    <text evidence="3">The sequence shown here is derived from an EMBL/GenBank/DDBJ whole genome shotgun (WGS) entry which is preliminary data.</text>
</comment>
<evidence type="ECO:0000256" key="2">
    <source>
        <dbReference type="SAM" id="SignalP"/>
    </source>
</evidence>
<evidence type="ECO:0008006" key="5">
    <source>
        <dbReference type="Google" id="ProtNLM"/>
    </source>
</evidence>
<keyword evidence="4" id="KW-1185">Reference proteome</keyword>
<feature type="region of interest" description="Disordered" evidence="1">
    <location>
        <begin position="26"/>
        <end position="47"/>
    </location>
</feature>
<dbReference type="OrthoDB" id="965677at2"/>
<dbReference type="AlphaFoldDB" id="A0A418M7V1"/>
<accession>A0A418M7V1</accession>
<dbReference type="Gene3D" id="2.170.130.10">
    <property type="entry name" value="TonB-dependent receptor, plug domain"/>
    <property type="match status" value="1"/>
</dbReference>
<feature type="signal peptide" evidence="2">
    <location>
        <begin position="1"/>
        <end position="23"/>
    </location>
</feature>